<dbReference type="EnsemblPlants" id="EMT33865">
    <property type="protein sequence ID" value="EMT33865"/>
    <property type="gene ID" value="F775_05379"/>
</dbReference>
<organism evidence="1">
    <name type="scientific">Aegilops tauschii</name>
    <name type="common">Tausch's goatgrass</name>
    <name type="synonym">Aegilops squarrosa</name>
    <dbReference type="NCBI Taxonomy" id="37682"/>
    <lineage>
        <taxon>Eukaryota</taxon>
        <taxon>Viridiplantae</taxon>
        <taxon>Streptophyta</taxon>
        <taxon>Embryophyta</taxon>
        <taxon>Tracheophyta</taxon>
        <taxon>Spermatophyta</taxon>
        <taxon>Magnoliopsida</taxon>
        <taxon>Liliopsida</taxon>
        <taxon>Poales</taxon>
        <taxon>Poaceae</taxon>
        <taxon>BOP clade</taxon>
        <taxon>Pooideae</taxon>
        <taxon>Triticodae</taxon>
        <taxon>Triticeae</taxon>
        <taxon>Triticinae</taxon>
        <taxon>Aegilops</taxon>
    </lineage>
</organism>
<dbReference type="SUPFAM" id="SSF48264">
    <property type="entry name" value="Cytochrome P450"/>
    <property type="match status" value="1"/>
</dbReference>
<dbReference type="GO" id="GO:0004497">
    <property type="term" value="F:monooxygenase activity"/>
    <property type="evidence" value="ECO:0007669"/>
    <property type="project" value="InterPro"/>
</dbReference>
<dbReference type="GO" id="GO:0016705">
    <property type="term" value="F:oxidoreductase activity, acting on paired donors, with incorporation or reduction of molecular oxygen"/>
    <property type="evidence" value="ECO:0007669"/>
    <property type="project" value="InterPro"/>
</dbReference>
<dbReference type="PANTHER" id="PTHR24301:SF8">
    <property type="entry name" value="OS02G0221900 PROTEIN"/>
    <property type="match status" value="1"/>
</dbReference>
<dbReference type="Gene3D" id="1.10.630.10">
    <property type="entry name" value="Cytochrome P450"/>
    <property type="match status" value="1"/>
</dbReference>
<dbReference type="Pfam" id="PF00067">
    <property type="entry name" value="p450"/>
    <property type="match status" value="1"/>
</dbReference>
<dbReference type="GO" id="GO:0020037">
    <property type="term" value="F:heme binding"/>
    <property type="evidence" value="ECO:0007669"/>
    <property type="project" value="InterPro"/>
</dbReference>
<accession>N1R5V7</accession>
<reference evidence="1" key="1">
    <citation type="submission" date="2015-06" db="UniProtKB">
        <authorList>
            <consortium name="EnsemblPlants"/>
        </authorList>
    </citation>
    <scope>IDENTIFICATION</scope>
</reference>
<evidence type="ECO:0008006" key="2">
    <source>
        <dbReference type="Google" id="ProtNLM"/>
    </source>
</evidence>
<sequence>MEATNCSIALETADHAAAHGTSAPALLLLSSVAVIGAFLVYFYAPFWALRRVPGPPARFPLGHLHLLANHGPDVFRAIAKEHGPIFRCHVMAFQNMDVMLDRCRFHMGRQPLVIVANAELCKEVGIKKFKDIRNRSTPPPTVGSLHQDALFLTRDSTWSSMRNTVVPLYQPARLAGLVPTMQPYVAALLRWPEVYVGVIKLLIF</sequence>
<evidence type="ECO:0000313" key="1">
    <source>
        <dbReference type="EnsemblPlants" id="EMT33865"/>
    </source>
</evidence>
<dbReference type="InterPro" id="IPR036396">
    <property type="entry name" value="Cyt_P450_sf"/>
</dbReference>
<name>N1R5V7_AEGTA</name>
<dbReference type="GO" id="GO:0005506">
    <property type="term" value="F:iron ion binding"/>
    <property type="evidence" value="ECO:0007669"/>
    <property type="project" value="InterPro"/>
</dbReference>
<dbReference type="AlphaFoldDB" id="N1R5V7"/>
<dbReference type="PANTHER" id="PTHR24301">
    <property type="entry name" value="THROMBOXANE-A SYNTHASE"/>
    <property type="match status" value="1"/>
</dbReference>
<protein>
    <recommendedName>
        <fullName evidence="2">Thromboxane-A synthase</fullName>
    </recommendedName>
</protein>
<dbReference type="InterPro" id="IPR001128">
    <property type="entry name" value="Cyt_P450"/>
</dbReference>
<proteinExistence type="predicted"/>